<reference evidence="1" key="1">
    <citation type="journal article" date="2014" name="Int. J. Syst. Evol. Microbiol.">
        <title>Complete genome sequence of Corynebacterium casei LMG S-19264T (=DSM 44701T), isolated from a smear-ripened cheese.</title>
        <authorList>
            <consortium name="US DOE Joint Genome Institute (JGI-PGF)"/>
            <person name="Walter F."/>
            <person name="Albersmeier A."/>
            <person name="Kalinowski J."/>
            <person name="Ruckert C."/>
        </authorList>
    </citation>
    <scope>NUCLEOTIDE SEQUENCE</scope>
    <source>
        <strain evidence="1">CGMCC 1.15519</strain>
    </source>
</reference>
<protein>
    <recommendedName>
        <fullName evidence="3">Transcriptional coactivator p15 (PC4) C-terminal domain-containing protein</fullName>
    </recommendedName>
</protein>
<dbReference type="EMBL" id="BMJM01000016">
    <property type="protein sequence ID" value="GGE21321.1"/>
    <property type="molecule type" value="Genomic_DNA"/>
</dbReference>
<dbReference type="Gene3D" id="2.30.31.10">
    <property type="entry name" value="Transcriptional Coactivator Pc4, Chain A"/>
    <property type="match status" value="1"/>
</dbReference>
<accession>A0A917A0K2</accession>
<name>A0A917A0K2_9SPHN</name>
<evidence type="ECO:0000313" key="2">
    <source>
        <dbReference type="Proteomes" id="UP000635071"/>
    </source>
</evidence>
<dbReference type="InterPro" id="IPR009044">
    <property type="entry name" value="ssDNA-bd_transcriptional_reg"/>
</dbReference>
<gene>
    <name evidence="1" type="ORF">GCM10011529_29920</name>
</gene>
<keyword evidence="2" id="KW-1185">Reference proteome</keyword>
<dbReference type="Proteomes" id="UP000635071">
    <property type="component" value="Unassembled WGS sequence"/>
</dbReference>
<sequence>MKGNALSKRGEAAPTAPAPNVARYCSKAHSEYPSATIGSTGDVVGSPAAEANEPISVLLFEQPHRGDVWRLEVAHHGGRAFLNWRKWWLSDGILKPTRQGVTMPLGRLADLYEAIGSYLEPDGPGQRY</sequence>
<dbReference type="AlphaFoldDB" id="A0A917A0K2"/>
<evidence type="ECO:0008006" key="3">
    <source>
        <dbReference type="Google" id="ProtNLM"/>
    </source>
</evidence>
<proteinExistence type="predicted"/>
<dbReference type="SUPFAM" id="SSF54447">
    <property type="entry name" value="ssDNA-binding transcriptional regulator domain"/>
    <property type="match status" value="1"/>
</dbReference>
<reference evidence="1" key="2">
    <citation type="submission" date="2020-09" db="EMBL/GenBank/DDBJ databases">
        <authorList>
            <person name="Sun Q."/>
            <person name="Zhou Y."/>
        </authorList>
    </citation>
    <scope>NUCLEOTIDE SEQUENCE</scope>
    <source>
        <strain evidence="1">CGMCC 1.15519</strain>
    </source>
</reference>
<dbReference type="GO" id="GO:0003677">
    <property type="term" value="F:DNA binding"/>
    <property type="evidence" value="ECO:0007669"/>
    <property type="project" value="InterPro"/>
</dbReference>
<comment type="caution">
    <text evidence="1">The sequence shown here is derived from an EMBL/GenBank/DDBJ whole genome shotgun (WGS) entry which is preliminary data.</text>
</comment>
<dbReference type="GO" id="GO:0006355">
    <property type="term" value="P:regulation of DNA-templated transcription"/>
    <property type="evidence" value="ECO:0007669"/>
    <property type="project" value="InterPro"/>
</dbReference>
<evidence type="ECO:0000313" key="1">
    <source>
        <dbReference type="EMBL" id="GGE21321.1"/>
    </source>
</evidence>
<organism evidence="1 2">
    <name type="scientific">Sandarakinorhabdus glacialis</name>
    <dbReference type="NCBI Taxonomy" id="1614636"/>
    <lineage>
        <taxon>Bacteria</taxon>
        <taxon>Pseudomonadati</taxon>
        <taxon>Pseudomonadota</taxon>
        <taxon>Alphaproteobacteria</taxon>
        <taxon>Sphingomonadales</taxon>
        <taxon>Sphingosinicellaceae</taxon>
        <taxon>Sandarakinorhabdus</taxon>
    </lineage>
</organism>